<sequence length="273" mass="30640">MKTSFEFFPPRTDKGKQTLAQVRQELSTINPEYFSVTFGAGGSTQDATLETVLDIQANDSVSAAPHLSCIGSEKAKIIELLDQYKAADINRLVALRGDIPSGVRDIGDFRYANELVEFIKSEYNDHFHIEVAAYPEMHPQAKNIQTDLEHFANKVKAGADAAITQYFYNADAYFRFRDDAQKLGIDVPITPGIMPITNHTQLLRFSNMCGAEIPKWILERLKLYENDLTSLTLFGTEVVSNLCQTLKDQGVDSFHFYSMNRTEPSLSIAKNLL</sequence>
<comment type="pathway">
    <text evidence="2">One-carbon metabolism; tetrahydrofolate interconversion.</text>
</comment>
<dbReference type="AlphaFoldDB" id="A0A1W1DLV2"/>
<dbReference type="SUPFAM" id="SSF51730">
    <property type="entry name" value="FAD-linked oxidoreductase"/>
    <property type="match status" value="1"/>
</dbReference>
<dbReference type="CDD" id="cd00537">
    <property type="entry name" value="MTHFR"/>
    <property type="match status" value="1"/>
</dbReference>
<dbReference type="GO" id="GO:0071949">
    <property type="term" value="F:FAD binding"/>
    <property type="evidence" value="ECO:0007669"/>
    <property type="project" value="TreeGrafter"/>
</dbReference>
<evidence type="ECO:0000313" key="12">
    <source>
        <dbReference type="EMBL" id="SFV82485.1"/>
    </source>
</evidence>
<dbReference type="NCBIfam" id="TIGR00676">
    <property type="entry name" value="fadh2"/>
    <property type="match status" value="1"/>
</dbReference>
<keyword evidence="4" id="KW-0028">Amino-acid biosynthesis</keyword>
<evidence type="ECO:0000256" key="2">
    <source>
        <dbReference type="ARBA" id="ARBA00004777"/>
    </source>
</evidence>
<evidence type="ECO:0000256" key="10">
    <source>
        <dbReference type="ARBA" id="ARBA00034478"/>
    </source>
</evidence>
<keyword evidence="5" id="KW-0285">Flavoprotein</keyword>
<comment type="pathway">
    <text evidence="10">Amino-acid biosynthesis; L-methionine biosynthesis via de novo pathway.</text>
</comment>
<dbReference type="UniPathway" id="UPA00193"/>
<dbReference type="GO" id="GO:0005829">
    <property type="term" value="C:cytosol"/>
    <property type="evidence" value="ECO:0007669"/>
    <property type="project" value="InterPro"/>
</dbReference>
<keyword evidence="8" id="KW-0520">NAD</keyword>
<dbReference type="EC" id="1.5.1.54" evidence="11"/>
<dbReference type="PANTHER" id="PTHR45754">
    <property type="entry name" value="METHYLENETETRAHYDROFOLATE REDUCTASE"/>
    <property type="match status" value="1"/>
</dbReference>
<accession>A0A1W1DLV2</accession>
<evidence type="ECO:0000256" key="7">
    <source>
        <dbReference type="ARBA" id="ARBA00023002"/>
    </source>
</evidence>
<dbReference type="GO" id="GO:0035999">
    <property type="term" value="P:tetrahydrofolate interconversion"/>
    <property type="evidence" value="ECO:0007669"/>
    <property type="project" value="UniProtKB-UniPathway"/>
</dbReference>
<evidence type="ECO:0000256" key="5">
    <source>
        <dbReference type="ARBA" id="ARBA00022630"/>
    </source>
</evidence>
<dbReference type="InterPro" id="IPR003171">
    <property type="entry name" value="Mehydrof_redctse-like"/>
</dbReference>
<gene>
    <name evidence="12" type="ORF">MNB_SUP05-6-689</name>
</gene>
<protein>
    <recommendedName>
        <fullName evidence="11">methylenetetrahydrofolate reductase (NADH)</fullName>
        <ecNumber evidence="11">1.5.1.54</ecNumber>
    </recommendedName>
</protein>
<comment type="cofactor">
    <cofactor evidence="1">
        <name>FAD</name>
        <dbReference type="ChEBI" id="CHEBI:57692"/>
    </cofactor>
</comment>
<dbReference type="InterPro" id="IPR004620">
    <property type="entry name" value="MTHF_reductase_bac"/>
</dbReference>
<dbReference type="Gene3D" id="3.20.20.220">
    <property type="match status" value="1"/>
</dbReference>
<dbReference type="GO" id="GO:0009086">
    <property type="term" value="P:methionine biosynthetic process"/>
    <property type="evidence" value="ECO:0007669"/>
    <property type="project" value="UniProtKB-KW"/>
</dbReference>
<evidence type="ECO:0000256" key="9">
    <source>
        <dbReference type="ARBA" id="ARBA00023167"/>
    </source>
</evidence>
<reference evidence="12" key="1">
    <citation type="submission" date="2016-10" db="EMBL/GenBank/DDBJ databases">
        <authorList>
            <person name="de Groot N.N."/>
        </authorList>
    </citation>
    <scope>NUCLEOTIDE SEQUENCE</scope>
</reference>
<dbReference type="InterPro" id="IPR029041">
    <property type="entry name" value="FAD-linked_oxidoreductase-like"/>
</dbReference>
<dbReference type="GO" id="GO:0106312">
    <property type="term" value="F:methylenetetrahydrofolate reductase (NADH) activity"/>
    <property type="evidence" value="ECO:0007669"/>
    <property type="project" value="UniProtKB-EC"/>
</dbReference>
<evidence type="ECO:0000256" key="11">
    <source>
        <dbReference type="ARBA" id="ARBA00034529"/>
    </source>
</evidence>
<evidence type="ECO:0000256" key="4">
    <source>
        <dbReference type="ARBA" id="ARBA00022605"/>
    </source>
</evidence>
<keyword evidence="6" id="KW-0274">FAD</keyword>
<proteinExistence type="inferred from homology"/>
<dbReference type="PANTHER" id="PTHR45754:SF3">
    <property type="entry name" value="METHYLENETETRAHYDROFOLATE REDUCTASE (NADPH)"/>
    <property type="match status" value="1"/>
</dbReference>
<evidence type="ECO:0000256" key="1">
    <source>
        <dbReference type="ARBA" id="ARBA00001974"/>
    </source>
</evidence>
<dbReference type="EMBL" id="FPHV01000197">
    <property type="protein sequence ID" value="SFV82485.1"/>
    <property type="molecule type" value="Genomic_DNA"/>
</dbReference>
<dbReference type="Pfam" id="PF02219">
    <property type="entry name" value="MTHFR"/>
    <property type="match status" value="1"/>
</dbReference>
<evidence type="ECO:0000256" key="8">
    <source>
        <dbReference type="ARBA" id="ARBA00023027"/>
    </source>
</evidence>
<organism evidence="12">
    <name type="scientific">hydrothermal vent metagenome</name>
    <dbReference type="NCBI Taxonomy" id="652676"/>
    <lineage>
        <taxon>unclassified sequences</taxon>
        <taxon>metagenomes</taxon>
        <taxon>ecological metagenomes</taxon>
    </lineage>
</organism>
<keyword evidence="7 12" id="KW-0560">Oxidoreductase</keyword>
<name>A0A1W1DLV2_9ZZZZ</name>
<keyword evidence="9" id="KW-0486">Methionine biosynthesis</keyword>
<evidence type="ECO:0000256" key="6">
    <source>
        <dbReference type="ARBA" id="ARBA00022827"/>
    </source>
</evidence>
<comment type="similarity">
    <text evidence="3">Belongs to the methylenetetrahydrofolate reductase family.</text>
</comment>
<evidence type="ECO:0000256" key="3">
    <source>
        <dbReference type="ARBA" id="ARBA00006743"/>
    </source>
</evidence>